<name>S0FJ43_RUMCE</name>
<comment type="caution">
    <text evidence="3">The sequence shown here is derived from an EMBL/GenBank/DDBJ whole genome shotgun (WGS) entry which is preliminary data.</text>
</comment>
<organism evidence="3 4">
    <name type="scientific">Ruminiclostridium cellobioparum subsp. termitidis CT1112</name>
    <dbReference type="NCBI Taxonomy" id="1195236"/>
    <lineage>
        <taxon>Bacteria</taxon>
        <taxon>Bacillati</taxon>
        <taxon>Bacillota</taxon>
        <taxon>Clostridia</taxon>
        <taxon>Eubacteriales</taxon>
        <taxon>Oscillospiraceae</taxon>
        <taxon>Ruminiclostridium</taxon>
    </lineage>
</organism>
<dbReference type="EMBL" id="AORV01000034">
    <property type="protein sequence ID" value="EMS71727.1"/>
    <property type="molecule type" value="Genomic_DNA"/>
</dbReference>
<dbReference type="PRINTS" id="PR00096">
    <property type="entry name" value="GATASE"/>
</dbReference>
<dbReference type="GO" id="GO:0016740">
    <property type="term" value="F:transferase activity"/>
    <property type="evidence" value="ECO:0007669"/>
    <property type="project" value="UniProtKB-KW"/>
</dbReference>
<dbReference type="PROSITE" id="PS51273">
    <property type="entry name" value="GATASE_TYPE_1"/>
    <property type="match status" value="1"/>
</dbReference>
<keyword evidence="3" id="KW-0456">Lyase</keyword>
<dbReference type="PRINTS" id="PR00099">
    <property type="entry name" value="CPSGATASE"/>
</dbReference>
<dbReference type="PANTHER" id="PTHR43418">
    <property type="entry name" value="MULTIFUNCTIONAL TRYPTOPHAN BIOSYNTHESIS PROTEIN-RELATED"/>
    <property type="match status" value="1"/>
</dbReference>
<evidence type="ECO:0000313" key="4">
    <source>
        <dbReference type="Proteomes" id="UP000014155"/>
    </source>
</evidence>
<dbReference type="PANTHER" id="PTHR43418:SF4">
    <property type="entry name" value="MULTIFUNCTIONAL TRYPTOPHAN BIOSYNTHESIS PROTEIN"/>
    <property type="match status" value="1"/>
</dbReference>
<dbReference type="GO" id="GO:0004049">
    <property type="term" value="F:anthranilate synthase activity"/>
    <property type="evidence" value="ECO:0007669"/>
    <property type="project" value="UniProtKB-EC"/>
</dbReference>
<accession>S0FJ43</accession>
<dbReference type="NCBIfam" id="TIGR00566">
    <property type="entry name" value="trpG_papA"/>
    <property type="match status" value="1"/>
</dbReference>
<dbReference type="Pfam" id="PF00117">
    <property type="entry name" value="GATase"/>
    <property type="match status" value="1"/>
</dbReference>
<proteinExistence type="predicted"/>
<dbReference type="RefSeq" id="WP_004625894.1">
    <property type="nucleotide sequence ID" value="NZ_AORV01000034.1"/>
</dbReference>
<keyword evidence="1 3" id="KW-0315">Glutamine amidotransferase</keyword>
<sequence>MILLIDNYDSFSYNLYQLVGVLNNDIKVIRNDELTIQEIEELKPSHIILSPGPGRPGDAGICEDVIRHFTGKVPILGVCLGHQAICEVFGATVSYAKELMHGKKSSIHIANGSELFKSLPPIIEGARYHSLAMVRQTLPDQLLIIAEDSSGEVMGVKHRDTDVYGVQFHPESILTPRGKTILENFLNMGISDRRFAL</sequence>
<dbReference type="FunFam" id="3.40.50.880:FF:000003">
    <property type="entry name" value="Anthranilate synthase component II"/>
    <property type="match status" value="1"/>
</dbReference>
<reference evidence="3 4" key="1">
    <citation type="journal article" date="2013" name="Genome Announc.">
        <title>Draft Genome Sequence of the Cellulolytic, Mesophilic, Anaerobic Bacterium Clostridium termitidis Strain CT1112 (DSM 5398).</title>
        <authorList>
            <person name="Lal S."/>
            <person name="Ramachandran U."/>
            <person name="Zhang X."/>
            <person name="Munir R."/>
            <person name="Sparling R."/>
            <person name="Levin D.B."/>
        </authorList>
    </citation>
    <scope>NUCLEOTIDE SEQUENCE [LARGE SCALE GENOMIC DNA]</scope>
    <source>
        <strain evidence="3 4">CT1112</strain>
    </source>
</reference>
<feature type="domain" description="Glutamine amidotransferase" evidence="2">
    <location>
        <begin position="3"/>
        <end position="186"/>
    </location>
</feature>
<evidence type="ECO:0000256" key="1">
    <source>
        <dbReference type="ARBA" id="ARBA00022962"/>
    </source>
</evidence>
<dbReference type="PRINTS" id="PR00097">
    <property type="entry name" value="ANTSNTHASEII"/>
</dbReference>
<keyword evidence="3" id="KW-0808">Transferase</keyword>
<keyword evidence="4" id="KW-1185">Reference proteome</keyword>
<dbReference type="Proteomes" id="UP000014155">
    <property type="component" value="Unassembled WGS sequence"/>
</dbReference>
<evidence type="ECO:0000259" key="2">
    <source>
        <dbReference type="Pfam" id="PF00117"/>
    </source>
</evidence>
<gene>
    <name evidence="3" type="ORF">CTER_2375</name>
</gene>
<evidence type="ECO:0000313" key="3">
    <source>
        <dbReference type="EMBL" id="EMS71727.1"/>
    </source>
</evidence>
<dbReference type="InterPro" id="IPR006221">
    <property type="entry name" value="TrpG/PapA_dom"/>
</dbReference>
<dbReference type="GO" id="GO:0005829">
    <property type="term" value="C:cytosol"/>
    <property type="evidence" value="ECO:0007669"/>
    <property type="project" value="TreeGrafter"/>
</dbReference>
<dbReference type="InterPro" id="IPR050472">
    <property type="entry name" value="Anth_synth/Amidotransfase"/>
</dbReference>
<dbReference type="AlphaFoldDB" id="S0FJ43"/>
<dbReference type="InterPro" id="IPR029062">
    <property type="entry name" value="Class_I_gatase-like"/>
</dbReference>
<dbReference type="STRING" id="1195236.CTER_2375"/>
<dbReference type="InterPro" id="IPR017926">
    <property type="entry name" value="GATASE"/>
</dbReference>
<dbReference type="SUPFAM" id="SSF52317">
    <property type="entry name" value="Class I glutamine amidotransferase-like"/>
    <property type="match status" value="1"/>
</dbReference>
<dbReference type="eggNOG" id="COG0512">
    <property type="taxonomic scope" value="Bacteria"/>
</dbReference>
<dbReference type="Gene3D" id="3.40.50.880">
    <property type="match status" value="1"/>
</dbReference>
<dbReference type="CDD" id="cd01743">
    <property type="entry name" value="GATase1_Anthranilate_Synthase"/>
    <property type="match status" value="1"/>
</dbReference>
<dbReference type="GO" id="GO:0000162">
    <property type="term" value="P:L-tryptophan biosynthetic process"/>
    <property type="evidence" value="ECO:0007669"/>
    <property type="project" value="TreeGrafter"/>
</dbReference>
<dbReference type="PATRIC" id="fig|1195236.3.peg.2684"/>
<protein>
    <submittedName>
        <fullName evidence="3">Glutamine amidotransferase of anthranilate synthase or aminodeoxychorismate synthase</fullName>
        <ecNumber evidence="3">4.1.3.27</ecNumber>
    </submittedName>
</protein>
<dbReference type="EC" id="4.1.3.27" evidence="3"/>